<proteinExistence type="predicted"/>
<reference evidence="1" key="2">
    <citation type="journal article" date="2015" name="Data Brief">
        <title>Shoot transcriptome of the giant reed, Arundo donax.</title>
        <authorList>
            <person name="Barrero R.A."/>
            <person name="Guerrero F.D."/>
            <person name="Moolhuijzen P."/>
            <person name="Goolsby J.A."/>
            <person name="Tidwell J."/>
            <person name="Bellgard S.E."/>
            <person name="Bellgard M.I."/>
        </authorList>
    </citation>
    <scope>NUCLEOTIDE SEQUENCE</scope>
    <source>
        <tissue evidence="1">Shoot tissue taken approximately 20 cm above the soil surface</tissue>
    </source>
</reference>
<organism evidence="1">
    <name type="scientific">Arundo donax</name>
    <name type="common">Giant reed</name>
    <name type="synonym">Donax arundinaceus</name>
    <dbReference type="NCBI Taxonomy" id="35708"/>
    <lineage>
        <taxon>Eukaryota</taxon>
        <taxon>Viridiplantae</taxon>
        <taxon>Streptophyta</taxon>
        <taxon>Embryophyta</taxon>
        <taxon>Tracheophyta</taxon>
        <taxon>Spermatophyta</taxon>
        <taxon>Magnoliopsida</taxon>
        <taxon>Liliopsida</taxon>
        <taxon>Poales</taxon>
        <taxon>Poaceae</taxon>
        <taxon>PACMAD clade</taxon>
        <taxon>Arundinoideae</taxon>
        <taxon>Arundineae</taxon>
        <taxon>Arundo</taxon>
    </lineage>
</organism>
<dbReference type="AlphaFoldDB" id="A0A0A8ZUW3"/>
<evidence type="ECO:0000313" key="1">
    <source>
        <dbReference type="EMBL" id="JAD40570.1"/>
    </source>
</evidence>
<accession>A0A0A8ZUW3</accession>
<dbReference type="InterPro" id="IPR053197">
    <property type="entry name" value="F-box_SCFL_complex_component"/>
</dbReference>
<name>A0A0A8ZUW3_ARUDO</name>
<sequence>MLACFLQHSPILEKFTLQVSKVPKVPVQTERSFEPLEQSFACGHLKIVEIKCSEVDRRIHKTFGILSTHGIPLEQVNIQQAIKLLDLDVPSNLPIEGKDPGLWIYLLSP</sequence>
<dbReference type="EMBL" id="GBRH01257325">
    <property type="protein sequence ID" value="JAD40570.1"/>
    <property type="molecule type" value="Transcribed_RNA"/>
</dbReference>
<protein>
    <submittedName>
        <fullName evidence="1">Uncharacterized protein</fullName>
    </submittedName>
</protein>
<dbReference type="PANTHER" id="PTHR34223:SF22">
    <property type="entry name" value="OS11G0208300 PROTEIN"/>
    <property type="match status" value="1"/>
</dbReference>
<dbReference type="PANTHER" id="PTHR34223">
    <property type="entry name" value="OS11G0201299 PROTEIN"/>
    <property type="match status" value="1"/>
</dbReference>
<reference evidence="1" key="1">
    <citation type="submission" date="2014-09" db="EMBL/GenBank/DDBJ databases">
        <authorList>
            <person name="Magalhaes I.L.F."/>
            <person name="Oliveira U."/>
            <person name="Santos F.R."/>
            <person name="Vidigal T.H.D.A."/>
            <person name="Brescovit A.D."/>
            <person name="Santos A.J."/>
        </authorList>
    </citation>
    <scope>NUCLEOTIDE SEQUENCE</scope>
    <source>
        <tissue evidence="1">Shoot tissue taken approximately 20 cm above the soil surface</tissue>
    </source>
</reference>